<feature type="compositionally biased region" description="Basic and acidic residues" evidence="1">
    <location>
        <begin position="103"/>
        <end position="132"/>
    </location>
</feature>
<dbReference type="Proteomes" id="UP000298652">
    <property type="component" value="Chromosome 9"/>
</dbReference>
<feature type="compositionally biased region" description="Basic and acidic residues" evidence="1">
    <location>
        <begin position="86"/>
        <end position="97"/>
    </location>
</feature>
<dbReference type="OMA" id="KRQEECE"/>
<dbReference type="PANTHER" id="PTHR48170:SF1">
    <property type="entry name" value="ZINC FINGER GRF-TYPE DOMAIN-CONTAINING PROTEIN"/>
    <property type="match status" value="1"/>
</dbReference>
<dbReference type="PANTHER" id="PTHR48170">
    <property type="entry name" value="ZINC FINGER GRF-TYPE DOMAIN-CONTAINING PROTEIN"/>
    <property type="match status" value="1"/>
</dbReference>
<gene>
    <name evidence="2" type="ORF">SEVIR_9G313800v2</name>
</gene>
<name>A0A4U6TC44_SETVI</name>
<sequence>MTGNAFDPLPLLSGVLVPTCFCSDPCKVAKSDAEDTYRQRYWMCSNFAFEPTLRQRRINKMTPLPLCDFEQWIDTEIKPEDKEEMQEMLRGKTEKKETMKKRCREEAAEKEHKEEEERRRVAGNREEKEKKLERARRAKAAIKENPDALRKGNWPRCTQ</sequence>
<reference evidence="2" key="1">
    <citation type="submission" date="2019-03" db="EMBL/GenBank/DDBJ databases">
        <title>WGS assembly of Setaria viridis.</title>
        <authorList>
            <person name="Huang P."/>
            <person name="Jenkins J."/>
            <person name="Grimwood J."/>
            <person name="Barry K."/>
            <person name="Healey A."/>
            <person name="Mamidi S."/>
            <person name="Sreedasyam A."/>
            <person name="Shu S."/>
            <person name="Feldman M."/>
            <person name="Wu J."/>
            <person name="Yu Y."/>
            <person name="Chen C."/>
            <person name="Johnson J."/>
            <person name="Rokhsar D."/>
            <person name="Baxter I."/>
            <person name="Schmutz J."/>
            <person name="Brutnell T."/>
            <person name="Kellogg E."/>
        </authorList>
    </citation>
    <scope>NUCLEOTIDE SEQUENCE [LARGE SCALE GENOMIC DNA]</scope>
</reference>
<dbReference type="EMBL" id="CM016560">
    <property type="protein sequence ID" value="TKV94716.1"/>
    <property type="molecule type" value="Genomic_DNA"/>
</dbReference>
<feature type="compositionally biased region" description="Basic and acidic residues" evidence="1">
    <location>
        <begin position="141"/>
        <end position="150"/>
    </location>
</feature>
<proteinExistence type="predicted"/>
<organism evidence="2 3">
    <name type="scientific">Setaria viridis</name>
    <name type="common">Green bristlegrass</name>
    <name type="synonym">Setaria italica subsp. viridis</name>
    <dbReference type="NCBI Taxonomy" id="4556"/>
    <lineage>
        <taxon>Eukaryota</taxon>
        <taxon>Viridiplantae</taxon>
        <taxon>Streptophyta</taxon>
        <taxon>Embryophyta</taxon>
        <taxon>Tracheophyta</taxon>
        <taxon>Spermatophyta</taxon>
        <taxon>Magnoliopsida</taxon>
        <taxon>Liliopsida</taxon>
        <taxon>Poales</taxon>
        <taxon>Poaceae</taxon>
        <taxon>PACMAD clade</taxon>
        <taxon>Panicoideae</taxon>
        <taxon>Panicodae</taxon>
        <taxon>Paniceae</taxon>
        <taxon>Cenchrinae</taxon>
        <taxon>Setaria</taxon>
    </lineage>
</organism>
<dbReference type="Gramene" id="TKV94716">
    <property type="protein sequence ID" value="TKV94716"/>
    <property type="gene ID" value="SEVIR_9G313800v2"/>
</dbReference>
<accession>A0A4U6TC44</accession>
<evidence type="ECO:0000313" key="2">
    <source>
        <dbReference type="EMBL" id="TKV94716.1"/>
    </source>
</evidence>
<protein>
    <recommendedName>
        <fullName evidence="4">Zinc finger GRF-type domain-containing protein</fullName>
    </recommendedName>
</protein>
<evidence type="ECO:0000256" key="1">
    <source>
        <dbReference type="SAM" id="MobiDB-lite"/>
    </source>
</evidence>
<keyword evidence="3" id="KW-1185">Reference proteome</keyword>
<dbReference type="AlphaFoldDB" id="A0A4U6TC44"/>
<feature type="region of interest" description="Disordered" evidence="1">
    <location>
        <begin position="86"/>
        <end position="159"/>
    </location>
</feature>
<evidence type="ECO:0008006" key="4">
    <source>
        <dbReference type="Google" id="ProtNLM"/>
    </source>
</evidence>
<evidence type="ECO:0000313" key="3">
    <source>
        <dbReference type="Proteomes" id="UP000298652"/>
    </source>
</evidence>